<keyword evidence="2" id="KW-1185">Reference proteome</keyword>
<dbReference type="Pfam" id="PF14430">
    <property type="entry name" value="Imm1"/>
    <property type="match status" value="1"/>
</dbReference>
<gene>
    <name evidence="1" type="ORF">SK571_17805</name>
</gene>
<dbReference type="Proteomes" id="UP001271792">
    <property type="component" value="Unassembled WGS sequence"/>
</dbReference>
<comment type="caution">
    <text evidence="1">The sequence shown here is derived from an EMBL/GenBank/DDBJ whole genome shotgun (WGS) entry which is preliminary data.</text>
</comment>
<dbReference type="InterPro" id="IPR025680">
    <property type="entry name" value="DddI"/>
</dbReference>
<name>A0ABU4TSH8_9PSEU</name>
<sequence>MRNSLDAYYFTPDNRGREPVTVDSELKLEQMLAEVVANRQPQPTVVYVQGRPRTGLLQLPDHQLKFDIDELHGVAAIHAMGPPSFVTQDSAAVMSEESRDRTGEDAENGEMRAWVTLWKGSHAPAMPAPQVAEGDITLYVDVDTRTRFPADAAIPLEKLREALQEFAETGKRPTCVDWQESDVF</sequence>
<reference evidence="1 2" key="2">
    <citation type="submission" date="2023-11" db="EMBL/GenBank/DDBJ databases">
        <authorList>
            <person name="Lara A.C."/>
            <person name="Chronakova A."/>
        </authorList>
    </citation>
    <scope>NUCLEOTIDE SEQUENCE [LARGE SCALE GENOMIC DNA]</scope>
    <source>
        <strain evidence="1 2">BCCO 10_0798</strain>
    </source>
</reference>
<protein>
    <submittedName>
        <fullName evidence="1">Imm1 family immunity protein</fullName>
    </submittedName>
</protein>
<reference evidence="1 2" key="1">
    <citation type="submission" date="2023-11" db="EMBL/GenBank/DDBJ databases">
        <title>Lentzea sokolovensis, sp. nov., Lentzea kristufkii, sp. nov., and Lentzea miocenensis, sp. nov., rare actinobacteria from Sokolov Coal Basin, Miocene lacustrine sediment, Czech Republic.</title>
        <authorList>
            <person name="Lara A."/>
            <person name="Kotroba L."/>
            <person name="Nouioui I."/>
            <person name="Neumann-Schaal M."/>
            <person name="Mast Y."/>
            <person name="Chronakova A."/>
        </authorList>
    </citation>
    <scope>NUCLEOTIDE SEQUENCE [LARGE SCALE GENOMIC DNA]</scope>
    <source>
        <strain evidence="1 2">BCCO 10_0798</strain>
    </source>
</reference>
<accession>A0ABU4TSH8</accession>
<evidence type="ECO:0000313" key="1">
    <source>
        <dbReference type="EMBL" id="MDX8051246.1"/>
    </source>
</evidence>
<evidence type="ECO:0000313" key="2">
    <source>
        <dbReference type="Proteomes" id="UP001271792"/>
    </source>
</evidence>
<organism evidence="1 2">
    <name type="scientific">Lentzea kristufekii</name>
    <dbReference type="NCBI Taxonomy" id="3095430"/>
    <lineage>
        <taxon>Bacteria</taxon>
        <taxon>Bacillati</taxon>
        <taxon>Actinomycetota</taxon>
        <taxon>Actinomycetes</taxon>
        <taxon>Pseudonocardiales</taxon>
        <taxon>Pseudonocardiaceae</taxon>
        <taxon>Lentzea</taxon>
    </lineage>
</organism>
<proteinExistence type="predicted"/>
<dbReference type="EMBL" id="JAXAVV010000008">
    <property type="protein sequence ID" value="MDX8051246.1"/>
    <property type="molecule type" value="Genomic_DNA"/>
</dbReference>
<dbReference type="RefSeq" id="WP_319985197.1">
    <property type="nucleotide sequence ID" value="NZ_JAXAVV010000008.1"/>
</dbReference>